<name>A0A2V3DTA1_9MICC</name>
<dbReference type="InterPro" id="IPR014756">
    <property type="entry name" value="Ig_E-set"/>
</dbReference>
<feature type="region of interest" description="Disordered" evidence="4">
    <location>
        <begin position="475"/>
        <end position="505"/>
    </location>
</feature>
<dbReference type="GO" id="GO:0004135">
    <property type="term" value="F:amylo-alpha-1,6-glucosidase activity"/>
    <property type="evidence" value="ECO:0007669"/>
    <property type="project" value="InterPro"/>
</dbReference>
<evidence type="ECO:0000313" key="7">
    <source>
        <dbReference type="Proteomes" id="UP000246303"/>
    </source>
</evidence>
<dbReference type="Gene3D" id="2.60.40.1180">
    <property type="entry name" value="Golgi alpha-mannosidase II"/>
    <property type="match status" value="1"/>
</dbReference>
<evidence type="ECO:0000256" key="1">
    <source>
        <dbReference type="ARBA" id="ARBA00008061"/>
    </source>
</evidence>
<keyword evidence="3" id="KW-0326">Glycosidase</keyword>
<gene>
    <name evidence="6" type="primary">glgX</name>
    <name evidence="6" type="ORF">CVS29_03450</name>
</gene>
<dbReference type="InterPro" id="IPR011837">
    <property type="entry name" value="Glycogen_debranch_GlgX"/>
</dbReference>
<keyword evidence="2" id="KW-0378">Hydrolase</keyword>
<dbReference type="InterPro" id="IPR044505">
    <property type="entry name" value="GlgX_Isoamylase_N_E_set"/>
</dbReference>
<comment type="similarity">
    <text evidence="1">Belongs to the glycosyl hydrolase 13 family.</text>
</comment>
<feature type="domain" description="Glycosyl hydrolase family 13 catalytic" evidence="5">
    <location>
        <begin position="163"/>
        <end position="578"/>
    </location>
</feature>
<dbReference type="EMBL" id="QHLZ01000002">
    <property type="protein sequence ID" value="PXA66655.1"/>
    <property type="molecule type" value="Genomic_DNA"/>
</dbReference>
<dbReference type="InterPro" id="IPR017853">
    <property type="entry name" value="GH"/>
</dbReference>
<feature type="region of interest" description="Disordered" evidence="4">
    <location>
        <begin position="720"/>
        <end position="739"/>
    </location>
</feature>
<dbReference type="Pfam" id="PF02922">
    <property type="entry name" value="CBM_48"/>
    <property type="match status" value="1"/>
</dbReference>
<evidence type="ECO:0000256" key="4">
    <source>
        <dbReference type="SAM" id="MobiDB-lite"/>
    </source>
</evidence>
<evidence type="ECO:0000259" key="5">
    <source>
        <dbReference type="SMART" id="SM00642"/>
    </source>
</evidence>
<comment type="caution">
    <text evidence="6">The sequence shown here is derived from an EMBL/GenBank/DDBJ whole genome shotgun (WGS) entry which is preliminary data.</text>
</comment>
<dbReference type="InterPro" id="IPR006047">
    <property type="entry name" value="GH13_cat_dom"/>
</dbReference>
<protein>
    <submittedName>
        <fullName evidence="6">Glycogen debranching enzyme GlgX</fullName>
    </submittedName>
</protein>
<dbReference type="SUPFAM" id="SSF81296">
    <property type="entry name" value="E set domains"/>
    <property type="match status" value="1"/>
</dbReference>
<dbReference type="Gene3D" id="2.60.40.10">
    <property type="entry name" value="Immunoglobulins"/>
    <property type="match status" value="1"/>
</dbReference>
<dbReference type="RefSeq" id="WP_110104969.1">
    <property type="nucleotide sequence ID" value="NZ_JACBZZ010000001.1"/>
</dbReference>
<dbReference type="InterPro" id="IPR013783">
    <property type="entry name" value="Ig-like_fold"/>
</dbReference>
<dbReference type="SUPFAM" id="SSF51445">
    <property type="entry name" value="(Trans)glycosidases"/>
    <property type="match status" value="1"/>
</dbReference>
<evidence type="ECO:0000256" key="2">
    <source>
        <dbReference type="ARBA" id="ARBA00022801"/>
    </source>
</evidence>
<feature type="compositionally biased region" description="Basic and acidic residues" evidence="4">
    <location>
        <begin position="475"/>
        <end position="485"/>
    </location>
</feature>
<sequence>MAITVIEAISTLGAALSRHFPLGVSHIPREHGQAAANVAVYSPAYRDVVLCLQPPGGHWKAVLLPDKTDGVHHGLVENMPAGTRYGFYADLGATQEEMLLIDPEAVQLLLDPYGQYIDEHVGVDGVTRYLSVRMDQEFDWGTVKRPNTPWRETVFYEAHVRGQTMLHPDIPEEIRGSYAGMAHPAMIEHLVGLGVTAVELLPVHFHIDEPHLHGTGMSNYWGYNTLGFFAPHVGYASAGAQAGGPQAVQAELKGMIKLLHMAGIEVILDVVYNHTAEGGPGGPSYSWRGLAEEQYYRMRDGHYFDTTGCGNTLNFSNPHVIKMAMDSLRFWVEEFHIDGFRFDLAVSLARNGEHEFNNQHPFLLAAATDGVLSSTKLISEPWDVGYGGWQTGQFPTGWADWNDSFRDSVREVWLTDRAAMLAGYHHNGLAKFGDALGGSAELFAPSGRSRLASVNLITAHDGFTLADLTAYNHKHNEDNQEDSRDGTNNNRSWNHGVEGITNNPHTQAQRARSSRNLMATMLLALGVPMITAGDELGRSQGGNNNVYCQDNEISWVDWTMDEDAKTMLAATRYLLQIRKEFLAAQPSSYPTRGGQSFIHWFGADGQPMSAERWGNPHERVLTMLMGSPDGAVDGLVVFNTGITDEDVVLPANPRFTNQDSANQDSANRDSPNQDSANSDSTNPDSAHLDSANLGTANPDGTNPDVGTVVSLPYRLIMSTESPTVSRDGGPTFRQSRSVPQVQAGDAVRANANTVLLFRNDLIVQ</sequence>
<dbReference type="InterPro" id="IPR004193">
    <property type="entry name" value="Glyco_hydro_13_N"/>
</dbReference>
<feature type="region of interest" description="Disordered" evidence="4">
    <location>
        <begin position="652"/>
        <end position="704"/>
    </location>
</feature>
<accession>A0A2V3DTA1</accession>
<dbReference type="SUPFAM" id="SSF51011">
    <property type="entry name" value="Glycosyl hydrolase domain"/>
    <property type="match status" value="1"/>
</dbReference>
<dbReference type="PANTHER" id="PTHR43002">
    <property type="entry name" value="GLYCOGEN DEBRANCHING ENZYME"/>
    <property type="match status" value="1"/>
</dbReference>
<evidence type="ECO:0000313" key="6">
    <source>
        <dbReference type="EMBL" id="PXA66655.1"/>
    </source>
</evidence>
<proteinExistence type="inferred from homology"/>
<organism evidence="6 7">
    <name type="scientific">Arthrobacter psychrochitiniphilus</name>
    <dbReference type="NCBI Taxonomy" id="291045"/>
    <lineage>
        <taxon>Bacteria</taxon>
        <taxon>Bacillati</taxon>
        <taxon>Actinomycetota</taxon>
        <taxon>Actinomycetes</taxon>
        <taxon>Micrococcales</taxon>
        <taxon>Micrococcaceae</taxon>
        <taxon>Arthrobacter</taxon>
    </lineage>
</organism>
<dbReference type="InterPro" id="IPR013780">
    <property type="entry name" value="Glyco_hydro_b"/>
</dbReference>
<feature type="compositionally biased region" description="Polar residues" evidence="4">
    <location>
        <begin position="654"/>
        <end position="684"/>
    </location>
</feature>
<evidence type="ECO:0000256" key="3">
    <source>
        <dbReference type="ARBA" id="ARBA00023295"/>
    </source>
</evidence>
<dbReference type="CDD" id="cd02856">
    <property type="entry name" value="E_set_GDE_Isoamylase_N"/>
    <property type="match status" value="1"/>
</dbReference>
<reference evidence="6 7" key="1">
    <citation type="submission" date="2018-05" db="EMBL/GenBank/DDBJ databases">
        <title>Genetic diversity of glacier-inhabiting Cryobacterium bacteria in China and description of Cryobacterium mengkeensis sp. nov. and Arthrobacter glacialis sp. nov.</title>
        <authorList>
            <person name="Liu Q."/>
            <person name="Xin Y.-H."/>
        </authorList>
    </citation>
    <scope>NUCLEOTIDE SEQUENCE [LARGE SCALE GENOMIC DNA]</scope>
    <source>
        <strain evidence="6 7">GP3</strain>
    </source>
</reference>
<dbReference type="CDD" id="cd11326">
    <property type="entry name" value="AmyAc_Glg_debranch"/>
    <property type="match status" value="1"/>
</dbReference>
<dbReference type="SMART" id="SM00642">
    <property type="entry name" value="Aamy"/>
    <property type="match status" value="1"/>
</dbReference>
<dbReference type="Proteomes" id="UP000246303">
    <property type="component" value="Unassembled WGS sequence"/>
</dbReference>
<dbReference type="GO" id="GO:0005980">
    <property type="term" value="P:glycogen catabolic process"/>
    <property type="evidence" value="ECO:0007669"/>
    <property type="project" value="InterPro"/>
</dbReference>
<keyword evidence="7" id="KW-1185">Reference proteome</keyword>
<dbReference type="NCBIfam" id="TIGR02100">
    <property type="entry name" value="glgX_debranch"/>
    <property type="match status" value="1"/>
</dbReference>
<dbReference type="Gene3D" id="3.20.20.80">
    <property type="entry name" value="Glycosidases"/>
    <property type="match status" value="1"/>
</dbReference>
<dbReference type="AlphaFoldDB" id="A0A2V3DTA1"/>
<dbReference type="OrthoDB" id="3236218at2"/>